<dbReference type="SUPFAM" id="SSF53300">
    <property type="entry name" value="vWA-like"/>
    <property type="match status" value="1"/>
</dbReference>
<dbReference type="AlphaFoldDB" id="A0A8S4NQD3"/>
<sequence length="145" mass="15988">TDGLTFPGSRKRATLTQARLLKNEGVEVFVVAVPNKKDKVKDKARQEWETIASEPADEHIYEVNEFEELVNLIYKMTGDICPDVANPTTTKSPRTTLKATTTIKPKTTQATTKAPEETTTELEKTTPEISVTTPPMLPKACGVDI</sequence>
<dbReference type="InterPro" id="IPR036465">
    <property type="entry name" value="vWFA_dom_sf"/>
</dbReference>
<accession>A0A8S4NQD3</accession>
<feature type="region of interest" description="Disordered" evidence="1">
    <location>
        <begin position="104"/>
        <end position="145"/>
    </location>
</feature>
<feature type="non-terminal residue" evidence="3">
    <location>
        <position position="145"/>
    </location>
</feature>
<protein>
    <recommendedName>
        <fullName evidence="2">VWFA domain-containing protein</fullName>
    </recommendedName>
</protein>
<evidence type="ECO:0000259" key="2">
    <source>
        <dbReference type="PROSITE" id="PS50234"/>
    </source>
</evidence>
<evidence type="ECO:0000313" key="4">
    <source>
        <dbReference type="Proteomes" id="UP000749559"/>
    </source>
</evidence>
<dbReference type="PROSITE" id="PS50234">
    <property type="entry name" value="VWFA"/>
    <property type="match status" value="1"/>
</dbReference>
<keyword evidence="4" id="KW-1185">Reference proteome</keyword>
<organism evidence="3 4">
    <name type="scientific">Owenia fusiformis</name>
    <name type="common">Polychaete worm</name>
    <dbReference type="NCBI Taxonomy" id="6347"/>
    <lineage>
        <taxon>Eukaryota</taxon>
        <taxon>Metazoa</taxon>
        <taxon>Spiralia</taxon>
        <taxon>Lophotrochozoa</taxon>
        <taxon>Annelida</taxon>
        <taxon>Polychaeta</taxon>
        <taxon>Sedentaria</taxon>
        <taxon>Canalipalpata</taxon>
        <taxon>Sabellida</taxon>
        <taxon>Oweniida</taxon>
        <taxon>Oweniidae</taxon>
        <taxon>Owenia</taxon>
    </lineage>
</organism>
<dbReference type="EMBL" id="CAIIXF020000005">
    <property type="protein sequence ID" value="CAH1782594.1"/>
    <property type="molecule type" value="Genomic_DNA"/>
</dbReference>
<evidence type="ECO:0000256" key="1">
    <source>
        <dbReference type="SAM" id="MobiDB-lite"/>
    </source>
</evidence>
<dbReference type="Gene3D" id="3.40.50.410">
    <property type="entry name" value="von Willebrand factor, type A domain"/>
    <property type="match status" value="1"/>
</dbReference>
<feature type="non-terminal residue" evidence="3">
    <location>
        <position position="1"/>
    </location>
</feature>
<evidence type="ECO:0000313" key="3">
    <source>
        <dbReference type="EMBL" id="CAH1782594.1"/>
    </source>
</evidence>
<feature type="compositionally biased region" description="Low complexity" evidence="1">
    <location>
        <begin position="104"/>
        <end position="113"/>
    </location>
</feature>
<comment type="caution">
    <text evidence="3">The sequence shown here is derived from an EMBL/GenBank/DDBJ whole genome shotgun (WGS) entry which is preliminary data.</text>
</comment>
<feature type="domain" description="VWFA" evidence="2">
    <location>
        <begin position="1"/>
        <end position="76"/>
    </location>
</feature>
<dbReference type="Proteomes" id="UP000749559">
    <property type="component" value="Unassembled WGS sequence"/>
</dbReference>
<dbReference type="InterPro" id="IPR002035">
    <property type="entry name" value="VWF_A"/>
</dbReference>
<dbReference type="Pfam" id="PF00092">
    <property type="entry name" value="VWA"/>
    <property type="match status" value="1"/>
</dbReference>
<name>A0A8S4NQD3_OWEFU</name>
<proteinExistence type="predicted"/>
<reference evidence="3" key="1">
    <citation type="submission" date="2022-03" db="EMBL/GenBank/DDBJ databases">
        <authorList>
            <person name="Martin C."/>
        </authorList>
    </citation>
    <scope>NUCLEOTIDE SEQUENCE</scope>
</reference>
<gene>
    <name evidence="3" type="ORF">OFUS_LOCUS9026</name>
</gene>